<dbReference type="Proteomes" id="UP000676776">
    <property type="component" value="Unassembled WGS sequence"/>
</dbReference>
<dbReference type="EMBL" id="JAGEVF010000001">
    <property type="protein sequence ID" value="MBO3115439.1"/>
    <property type="molecule type" value="Genomic_DNA"/>
</dbReference>
<comment type="caution">
    <text evidence="1">The sequence shown here is derived from an EMBL/GenBank/DDBJ whole genome shotgun (WGS) entry which is preliminary data.</text>
</comment>
<dbReference type="RefSeq" id="WP_208152203.1">
    <property type="nucleotide sequence ID" value="NZ_JAGEVF010000001.1"/>
</dbReference>
<proteinExistence type="predicted"/>
<evidence type="ECO:0000313" key="1">
    <source>
        <dbReference type="EMBL" id="MBO3115439.1"/>
    </source>
</evidence>
<name>A0ABS3SY92_9FLAO</name>
<evidence type="ECO:0000313" key="2">
    <source>
        <dbReference type="Proteomes" id="UP000676776"/>
    </source>
</evidence>
<gene>
    <name evidence="1" type="ORF">J4050_01690</name>
</gene>
<keyword evidence="2" id="KW-1185">Reference proteome</keyword>
<accession>A0ABS3SY92</accession>
<protein>
    <submittedName>
        <fullName evidence="1">Uncharacterized protein</fullName>
    </submittedName>
</protein>
<sequence length="190" mass="22512">MIQNQIASGIIYIEDFRFCLDVLSNQKESSLEEFNQRFSSSMIMVLFDMNRTTFNSITESRTIDNIENDKLVDSLNVFYNDNYKGWDTANKDYTRNVIGPYLMNFDYLPIVNYDRFEMNTGRFSSNDFSQIDVSNFEVKQKTIEDFKKDIFIINLLRQRLFLTEGQVLRYKQLKDKMESLVGQIQAEIKQ</sequence>
<reference evidence="1 2" key="1">
    <citation type="submission" date="2021-03" db="EMBL/GenBank/DDBJ databases">
        <title>Winogradskyella sp. nov., isolated from costal sediment.</title>
        <authorList>
            <person name="Gao C."/>
        </authorList>
    </citation>
    <scope>NUCLEOTIDE SEQUENCE [LARGE SCALE GENOMIC DNA]</scope>
    <source>
        <strain evidence="1 2">DF17</strain>
    </source>
</reference>
<organism evidence="1 2">
    <name type="scientific">Winogradskyella pelagia</name>
    <dbReference type="NCBI Taxonomy" id="2819984"/>
    <lineage>
        <taxon>Bacteria</taxon>
        <taxon>Pseudomonadati</taxon>
        <taxon>Bacteroidota</taxon>
        <taxon>Flavobacteriia</taxon>
        <taxon>Flavobacteriales</taxon>
        <taxon>Flavobacteriaceae</taxon>
        <taxon>Winogradskyella</taxon>
    </lineage>
</organism>